<dbReference type="EMBL" id="BK032682">
    <property type="protein sequence ID" value="DAF54779.1"/>
    <property type="molecule type" value="Genomic_DNA"/>
</dbReference>
<proteinExistence type="predicted"/>
<accession>A0A8S5SVI4</accession>
<evidence type="ECO:0000313" key="1">
    <source>
        <dbReference type="EMBL" id="DAF54779.1"/>
    </source>
</evidence>
<sequence>MCFSLQIDFWCIFYLFSQRIIILCQKLLTLQVSFYVLLNFSVAANIKFPIMVDLFYL</sequence>
<organism evidence="1">
    <name type="scientific">Siphoviridae sp. ctqPo10</name>
    <dbReference type="NCBI Taxonomy" id="2827948"/>
    <lineage>
        <taxon>Viruses</taxon>
        <taxon>Duplodnaviria</taxon>
        <taxon>Heunggongvirae</taxon>
        <taxon>Uroviricota</taxon>
        <taxon>Caudoviricetes</taxon>
    </lineage>
</organism>
<name>A0A8S5SVI4_9CAUD</name>
<reference evidence="1" key="1">
    <citation type="journal article" date="2021" name="Proc. Natl. Acad. Sci. U.S.A.">
        <title>A Catalog of Tens of Thousands of Viruses from Human Metagenomes Reveals Hidden Associations with Chronic Diseases.</title>
        <authorList>
            <person name="Tisza M.J."/>
            <person name="Buck C.B."/>
        </authorList>
    </citation>
    <scope>NUCLEOTIDE SEQUENCE</scope>
    <source>
        <strain evidence="1">CtqPo10</strain>
    </source>
</reference>
<protein>
    <submittedName>
        <fullName evidence="1">Uncharacterized protein</fullName>
    </submittedName>
</protein>